<keyword evidence="5" id="KW-1185">Reference proteome</keyword>
<evidence type="ECO:0000256" key="1">
    <source>
        <dbReference type="ARBA" id="ARBA00007017"/>
    </source>
</evidence>
<dbReference type="GO" id="GO:0034088">
    <property type="term" value="P:maintenance of mitotic sister chromatid cohesion"/>
    <property type="evidence" value="ECO:0007669"/>
    <property type="project" value="TreeGrafter"/>
</dbReference>
<evidence type="ECO:0000256" key="2">
    <source>
        <dbReference type="ARBA" id="ARBA00017682"/>
    </source>
</evidence>
<dbReference type="PANTHER" id="PTHR13395">
    <property type="entry name" value="SISTER CHROMATID COHESION PROTEIN DCC1-RELATED"/>
    <property type="match status" value="1"/>
</dbReference>
<dbReference type="PANTHER" id="PTHR13395:SF6">
    <property type="entry name" value="SISTER CHROMATID COHESION PROTEIN DCC1"/>
    <property type="match status" value="1"/>
</dbReference>
<dbReference type="GO" id="GO:0000775">
    <property type="term" value="C:chromosome, centromeric region"/>
    <property type="evidence" value="ECO:0007669"/>
    <property type="project" value="TreeGrafter"/>
</dbReference>
<accession>A0AAF3EWI0</accession>
<keyword evidence="3" id="KW-0235">DNA replication</keyword>
<feature type="region of interest" description="Disordered" evidence="4">
    <location>
        <begin position="1"/>
        <end position="20"/>
    </location>
</feature>
<reference evidence="6" key="1">
    <citation type="submission" date="2024-02" db="UniProtKB">
        <authorList>
            <consortium name="WormBaseParasite"/>
        </authorList>
    </citation>
    <scope>IDENTIFICATION</scope>
</reference>
<comment type="similarity">
    <text evidence="1">Belongs to the DCC1 family.</text>
</comment>
<dbReference type="GO" id="GO:0006260">
    <property type="term" value="P:DNA replication"/>
    <property type="evidence" value="ECO:0007669"/>
    <property type="project" value="UniProtKB-KW"/>
</dbReference>
<evidence type="ECO:0000313" key="6">
    <source>
        <dbReference type="WBParaSite" id="MBELARI_LOCUS18541"/>
    </source>
</evidence>
<dbReference type="AlphaFoldDB" id="A0AAF3EWI0"/>
<dbReference type="Pfam" id="PF09724">
    <property type="entry name" value="Dcc1"/>
    <property type="match status" value="1"/>
</dbReference>
<organism evidence="5 6">
    <name type="scientific">Mesorhabditis belari</name>
    <dbReference type="NCBI Taxonomy" id="2138241"/>
    <lineage>
        <taxon>Eukaryota</taxon>
        <taxon>Metazoa</taxon>
        <taxon>Ecdysozoa</taxon>
        <taxon>Nematoda</taxon>
        <taxon>Chromadorea</taxon>
        <taxon>Rhabditida</taxon>
        <taxon>Rhabditina</taxon>
        <taxon>Rhabditomorpha</taxon>
        <taxon>Rhabditoidea</taxon>
        <taxon>Rhabditidae</taxon>
        <taxon>Mesorhabditinae</taxon>
        <taxon>Mesorhabditis</taxon>
    </lineage>
</organism>
<dbReference type="Proteomes" id="UP000887575">
    <property type="component" value="Unassembled WGS sequence"/>
</dbReference>
<proteinExistence type="inferred from homology"/>
<name>A0AAF3EWI0_9BILA</name>
<protein>
    <recommendedName>
        <fullName evidence="2">Sister chromatid cohesion protein DCC1</fullName>
    </recommendedName>
</protein>
<evidence type="ECO:0000256" key="4">
    <source>
        <dbReference type="SAM" id="MobiDB-lite"/>
    </source>
</evidence>
<dbReference type="WBParaSite" id="MBELARI_LOCUS18541">
    <property type="protein sequence ID" value="MBELARI_LOCUS18541"/>
    <property type="gene ID" value="MBELARI_LOCUS18541"/>
</dbReference>
<evidence type="ECO:0000313" key="5">
    <source>
        <dbReference type="Proteomes" id="UP000887575"/>
    </source>
</evidence>
<dbReference type="GO" id="GO:0000785">
    <property type="term" value="C:chromatin"/>
    <property type="evidence" value="ECO:0007669"/>
    <property type="project" value="TreeGrafter"/>
</dbReference>
<sequence>MRKFFTAKPKNPSTTSQLNEKRIRLGNENSPNQQQGETPHIKKDLDEAKKCRARRLKILEERANDAPFMEDVFEMYKRELITTKELSDKSALKKHGLTKVGFTEDFSLTTYRAITISKELATSFKKGEKFYLRGELDENMVLCSATQTFDIHACATSSLLTISTLKPEFSTEAASAFESTSILGSVDQNICFATLKSNVGTQKLRELLRRNELDWKEEDSSQASFEVIDESTRRFSSRELLRMIQMSEGELRAFCKRMPVIEYKGKFCWMTHAYCTHLFDTLVDLLDDTDHSDIEISFCTFESLRGAFPTSIPDTAIQWLLNRTFEQIPDQEVYQLDEGRFVTERLRHLLPLTPVQYLSQLYSVADRILPARCTFKPEYLLGVATTTTHGSGEKLIILMDKDELPDEHLDRVKSMFAARSIWPDNEMRAYLADVFLSRQKMDEFLFENVERGEDGDGKIIYGGVVDPDC</sequence>
<dbReference type="GO" id="GO:0031390">
    <property type="term" value="C:Ctf18 RFC-like complex"/>
    <property type="evidence" value="ECO:0007669"/>
    <property type="project" value="InterPro"/>
</dbReference>
<dbReference type="InterPro" id="IPR019128">
    <property type="entry name" value="Dcc1"/>
</dbReference>
<evidence type="ECO:0000256" key="3">
    <source>
        <dbReference type="ARBA" id="ARBA00022705"/>
    </source>
</evidence>